<sequence length="176" mass="20351">MTPDRPIGIQEHAMRFGTYMGIFWIIKFIFLPLGFKIPLLQLLFILGTLFVPILGYLYARKFRNTYCNGTIPFFRAFIFTVCMYVFAAMLAAVGHYLYFRFIDQGFLFDMYRQQLNEAKAMLQGELATSIDQLMLAFDTIASLSPIQLTFQLITQNVFYGILLALPTGLLVMKYKK</sequence>
<evidence type="ECO:0000256" key="1">
    <source>
        <dbReference type="SAM" id="Phobius"/>
    </source>
</evidence>
<keyword evidence="1" id="KW-1133">Transmembrane helix</keyword>
<keyword evidence="1" id="KW-0472">Membrane</keyword>
<evidence type="ECO:0000313" key="3">
    <source>
        <dbReference type="Proteomes" id="UP000620874"/>
    </source>
</evidence>
<keyword evidence="1" id="KW-0812">Transmembrane</keyword>
<accession>A0ABR8YAA5</accession>
<organism evidence="2 3">
    <name type="scientific">Phocaeicola intestinalis</name>
    <dbReference type="NCBI Taxonomy" id="2762212"/>
    <lineage>
        <taxon>Bacteria</taxon>
        <taxon>Pseudomonadati</taxon>
        <taxon>Bacteroidota</taxon>
        <taxon>Bacteroidia</taxon>
        <taxon>Bacteroidales</taxon>
        <taxon>Bacteroidaceae</taxon>
        <taxon>Phocaeicola</taxon>
    </lineage>
</organism>
<gene>
    <name evidence="2" type="ORF">H9625_11785</name>
</gene>
<evidence type="ECO:0000313" key="2">
    <source>
        <dbReference type="EMBL" id="MBD8041102.1"/>
    </source>
</evidence>
<feature type="transmembrane region" description="Helical" evidence="1">
    <location>
        <begin position="152"/>
        <end position="172"/>
    </location>
</feature>
<comment type="caution">
    <text evidence="2">The sequence shown here is derived from an EMBL/GenBank/DDBJ whole genome shotgun (WGS) entry which is preliminary data.</text>
</comment>
<dbReference type="Proteomes" id="UP000620874">
    <property type="component" value="Unassembled WGS sequence"/>
</dbReference>
<keyword evidence="3" id="KW-1185">Reference proteome</keyword>
<dbReference type="RefSeq" id="WP_087397041.1">
    <property type="nucleotide sequence ID" value="NZ_JACSPP010000039.1"/>
</dbReference>
<dbReference type="Pfam" id="PF13858">
    <property type="entry name" value="DUF4199"/>
    <property type="match status" value="1"/>
</dbReference>
<feature type="transmembrane region" description="Helical" evidence="1">
    <location>
        <begin position="12"/>
        <end position="33"/>
    </location>
</feature>
<dbReference type="InterPro" id="IPR025250">
    <property type="entry name" value="DUF4199"/>
</dbReference>
<protein>
    <submittedName>
        <fullName evidence="2">DUF4199 domain-containing protein</fullName>
    </submittedName>
</protein>
<proteinExistence type="predicted"/>
<reference evidence="2 3" key="1">
    <citation type="submission" date="2020-08" db="EMBL/GenBank/DDBJ databases">
        <title>A Genomic Blueprint of the Chicken Gut Microbiome.</title>
        <authorList>
            <person name="Gilroy R."/>
            <person name="Ravi A."/>
            <person name="Getino M."/>
            <person name="Pursley I."/>
            <person name="Horton D.L."/>
            <person name="Alikhan N.-F."/>
            <person name="Baker D."/>
            <person name="Gharbi K."/>
            <person name="Hall N."/>
            <person name="Watson M."/>
            <person name="Adriaenssens E.M."/>
            <person name="Foster-Nyarko E."/>
            <person name="Jarju S."/>
            <person name="Secka A."/>
            <person name="Antonio M."/>
            <person name="Oren A."/>
            <person name="Chaudhuri R."/>
            <person name="La Ragione R.M."/>
            <person name="Hildebrand F."/>
            <person name="Pallen M.J."/>
        </authorList>
    </citation>
    <scope>NUCLEOTIDE SEQUENCE [LARGE SCALE GENOMIC DNA]</scope>
    <source>
        <strain evidence="2 3">Sa1CVN1</strain>
    </source>
</reference>
<dbReference type="EMBL" id="JACSPP010000039">
    <property type="protein sequence ID" value="MBD8041102.1"/>
    <property type="molecule type" value="Genomic_DNA"/>
</dbReference>
<name>A0ABR8YAA5_9BACT</name>
<feature type="transmembrane region" description="Helical" evidence="1">
    <location>
        <begin position="71"/>
        <end position="98"/>
    </location>
</feature>
<feature type="transmembrane region" description="Helical" evidence="1">
    <location>
        <begin position="39"/>
        <end position="59"/>
    </location>
</feature>